<sequence>MTPKDVIKLANEQGAKIVDFRFIDLPGLWQHFSMSGRELTEGLFADGIGFDGSSIRGFQQIHESDMLLIPDPATAMMDPSRPFLRWS</sequence>
<dbReference type="PROSITE" id="PS00180">
    <property type="entry name" value="GLNA_1"/>
    <property type="match status" value="1"/>
</dbReference>
<protein>
    <submittedName>
        <fullName evidence="4">Glutamine synthetase, type I, C-terminal (Glutamate--ammonia ligase I) (GSI)</fullName>
        <ecNumber evidence="4">6.3.1.2</ecNumber>
    </submittedName>
</protein>
<dbReference type="GO" id="GO:0019740">
    <property type="term" value="P:nitrogen utilization"/>
    <property type="evidence" value="ECO:0007669"/>
    <property type="project" value="TreeGrafter"/>
</dbReference>
<dbReference type="PATRIC" id="fig|671143.5.peg.924"/>
<name>D5MN15_METO1</name>
<dbReference type="EMBL" id="FP565575">
    <property type="protein sequence ID" value="CBE68115.1"/>
    <property type="molecule type" value="Genomic_DNA"/>
</dbReference>
<dbReference type="PANTHER" id="PTHR43407:SF1">
    <property type="entry name" value="LENGSIN"/>
    <property type="match status" value="1"/>
</dbReference>
<evidence type="ECO:0000259" key="3">
    <source>
        <dbReference type="PROSITE" id="PS51986"/>
    </source>
</evidence>
<dbReference type="GO" id="GO:0004356">
    <property type="term" value="F:glutamine synthetase activity"/>
    <property type="evidence" value="ECO:0007669"/>
    <property type="project" value="UniProtKB-EC"/>
</dbReference>
<evidence type="ECO:0000256" key="2">
    <source>
        <dbReference type="PROSITE-ProRule" id="PRU01330"/>
    </source>
</evidence>
<dbReference type="Pfam" id="PF03951">
    <property type="entry name" value="Gln-synt_N"/>
    <property type="match status" value="1"/>
</dbReference>
<organism evidence="4 5">
    <name type="scientific">Methylomirabilis oxygeniifera</name>
    <dbReference type="NCBI Taxonomy" id="671143"/>
    <lineage>
        <taxon>Bacteria</taxon>
        <taxon>Candidatus Methylomirabilota</taxon>
        <taxon>Candidatus Methylomirabilia</taxon>
        <taxon>Candidatus Methylomirabilales</taxon>
        <taxon>Candidatus Methylomirabilaceae</taxon>
        <taxon>Candidatus Methylomirabilis</taxon>
    </lineage>
</organism>
<dbReference type="InterPro" id="IPR036651">
    <property type="entry name" value="Gln_synt_N_sf"/>
</dbReference>
<dbReference type="KEGG" id="mox:DAMO_1054"/>
<dbReference type="PANTHER" id="PTHR43407">
    <property type="entry name" value="GLUTAMINE SYNTHETASE"/>
    <property type="match status" value="1"/>
</dbReference>
<dbReference type="PROSITE" id="PS51986">
    <property type="entry name" value="GS_BETA_GRASP"/>
    <property type="match status" value="1"/>
</dbReference>
<reference evidence="4 5" key="1">
    <citation type="journal article" date="2010" name="Nature">
        <title>Nitrite-driven anaerobic methane oxidation by oxygenic bacteria.</title>
        <authorList>
            <person name="Ettwig K.F."/>
            <person name="Butler M.K."/>
            <person name="Le Paslier D."/>
            <person name="Pelletier E."/>
            <person name="Mangenot S."/>
            <person name="Kuypers M.M.M."/>
            <person name="Schreiber F."/>
            <person name="Dutilh B.E."/>
            <person name="Zedelius J."/>
            <person name="de Beer D."/>
            <person name="Gloerich J."/>
            <person name="Wessels H.J.C.T."/>
            <person name="van Allen T."/>
            <person name="Luesken F."/>
            <person name="Wu M."/>
            <person name="van de Pas-Schoonen K.T."/>
            <person name="Op den Camp H.J.M."/>
            <person name="Janssen-Megens E.M."/>
            <person name="Francoijs K-J."/>
            <person name="Stunnenberg H."/>
            <person name="Weissenbach J."/>
            <person name="Jetten M.S.M."/>
            <person name="Strous M."/>
        </authorList>
    </citation>
    <scope>NUCLEOTIDE SEQUENCE [LARGE SCALE GENOMIC DNA]</scope>
</reference>
<dbReference type="AlphaFoldDB" id="D5MN15"/>
<dbReference type="Gene3D" id="3.10.20.70">
    <property type="entry name" value="Glutamine synthetase, N-terminal domain"/>
    <property type="match status" value="1"/>
</dbReference>
<proteinExistence type="inferred from homology"/>
<comment type="similarity">
    <text evidence="1 2">Belongs to the glutamine synthetase family.</text>
</comment>
<dbReference type="InterPro" id="IPR027302">
    <property type="entry name" value="Gln_synth_N_conserv_site"/>
</dbReference>
<dbReference type="Proteomes" id="UP000006898">
    <property type="component" value="Chromosome"/>
</dbReference>
<keyword evidence="4" id="KW-0436">Ligase</keyword>
<dbReference type="HOGENOM" id="CLU_2477594_0_0_0"/>
<dbReference type="STRING" id="671143.DAMO_1054"/>
<evidence type="ECO:0000313" key="4">
    <source>
        <dbReference type="EMBL" id="CBE68115.1"/>
    </source>
</evidence>
<gene>
    <name evidence="4" type="primary">glnA</name>
    <name evidence="4" type="ORF">DAMO_1054</name>
</gene>
<dbReference type="GO" id="GO:0005737">
    <property type="term" value="C:cytoplasm"/>
    <property type="evidence" value="ECO:0007669"/>
    <property type="project" value="TreeGrafter"/>
</dbReference>
<dbReference type="SUPFAM" id="SSF54368">
    <property type="entry name" value="Glutamine synthetase, N-terminal domain"/>
    <property type="match status" value="1"/>
</dbReference>
<dbReference type="eggNOG" id="COG0174">
    <property type="taxonomic scope" value="Bacteria"/>
</dbReference>
<dbReference type="EC" id="6.3.1.2" evidence="4"/>
<dbReference type="InterPro" id="IPR008147">
    <property type="entry name" value="Gln_synt_N"/>
</dbReference>
<evidence type="ECO:0000256" key="1">
    <source>
        <dbReference type="ARBA" id="ARBA00009897"/>
    </source>
</evidence>
<dbReference type="GO" id="GO:0006542">
    <property type="term" value="P:glutamine biosynthetic process"/>
    <property type="evidence" value="ECO:0007669"/>
    <property type="project" value="InterPro"/>
</dbReference>
<accession>D5MN15</accession>
<feature type="domain" description="GS beta-grasp" evidence="3">
    <location>
        <begin position="13"/>
        <end position="87"/>
    </location>
</feature>
<dbReference type="GO" id="GO:0016020">
    <property type="term" value="C:membrane"/>
    <property type="evidence" value="ECO:0007669"/>
    <property type="project" value="TreeGrafter"/>
</dbReference>
<evidence type="ECO:0000313" key="5">
    <source>
        <dbReference type="Proteomes" id="UP000006898"/>
    </source>
</evidence>